<feature type="transmembrane region" description="Helical" evidence="9">
    <location>
        <begin position="332"/>
        <end position="351"/>
    </location>
</feature>
<keyword evidence="3 9" id="KW-0813">Transport</keyword>
<evidence type="ECO:0000256" key="2">
    <source>
        <dbReference type="ARBA" id="ARBA00009261"/>
    </source>
</evidence>
<protein>
    <submittedName>
        <fullName evidence="10">Alanine:cation symporter family protein</fullName>
    </submittedName>
</protein>
<gene>
    <name evidence="10" type="ORF">E3W66_05255</name>
</gene>
<keyword evidence="4" id="KW-1003">Cell membrane</keyword>
<feature type="transmembrane region" description="Helical" evidence="9">
    <location>
        <begin position="142"/>
        <end position="164"/>
    </location>
</feature>
<organism evidence="10 11">
    <name type="scientific">Gammaproteobacteria bacterium LSUCC0057</name>
    <dbReference type="NCBI Taxonomy" id="2559237"/>
    <lineage>
        <taxon>Bacteria</taxon>
        <taxon>Pseudomonadati</taxon>
        <taxon>Pseudomonadota</taxon>
        <taxon>Gammaproteobacteria</taxon>
        <taxon>Cellvibrionales</taxon>
        <taxon>Porticoccaceae</taxon>
        <taxon>SAR92 clade</taxon>
    </lineage>
</organism>
<dbReference type="Proteomes" id="UP000298133">
    <property type="component" value="Unassembled WGS sequence"/>
</dbReference>
<feature type="transmembrane region" description="Helical" evidence="9">
    <location>
        <begin position="394"/>
        <end position="414"/>
    </location>
</feature>
<comment type="similarity">
    <text evidence="2 9">Belongs to the alanine or glycine:cation symporter (AGCS) (TC 2.A.25) family.</text>
</comment>
<dbReference type="PRINTS" id="PR00175">
    <property type="entry name" value="NAALASMPORT"/>
</dbReference>
<sequence length="481" mass="50953">MANPISPLDTAINAVNSVIWSPALVYLCLGAGLWFSLRGRFLQVRHLGEMVRLLRRGGKSEAGVSSFQALAMSLSGRVGTGNIAGVATAIAFGGPGAIFWMWVVAFLGAATAFIEATLAQIYKETDDNGLYRGGPAYFIDKALGVSWFAWIFAIATIIAMGFFMPGLQANAIVEGLNNAWGVNKPITALLLTVLLATIVVGGVRRIAAFAQLVVPVMALLYIAMAIFVLAINADKVPGAFRLIFDSAFGLHAGFGAIAGAAVQWGVKRGVYSNEAGQGTGPHHAAAAEVDHPAQQGLVQAFSVYIDTLLICTATALMILVSGLYEVFDGGQTLYSGLAGVAAGPGYVQAALESALPGFGSSMTAIALLFFAFTTIVAYYYIAETNVAFINRKMHSPWLFSALKVLILAAVYWGGVKSSSAAWALGDIGLGMMAWLNIIAILLLQRPALAALRDYERQRQSRQTISFDAAAHGIEHAEHWRG</sequence>
<keyword evidence="6 9" id="KW-0769">Symport</keyword>
<evidence type="ECO:0000256" key="7">
    <source>
        <dbReference type="ARBA" id="ARBA00022989"/>
    </source>
</evidence>
<evidence type="ECO:0000313" key="10">
    <source>
        <dbReference type="EMBL" id="TFH67664.1"/>
    </source>
</evidence>
<dbReference type="GO" id="GO:0005283">
    <property type="term" value="F:amino acid:sodium symporter activity"/>
    <property type="evidence" value="ECO:0007669"/>
    <property type="project" value="InterPro"/>
</dbReference>
<dbReference type="GO" id="GO:0005886">
    <property type="term" value="C:plasma membrane"/>
    <property type="evidence" value="ECO:0007669"/>
    <property type="project" value="UniProtKB-SubCell"/>
</dbReference>
<comment type="caution">
    <text evidence="10">The sequence shown here is derived from an EMBL/GenBank/DDBJ whole genome shotgun (WGS) entry which is preliminary data.</text>
</comment>
<evidence type="ECO:0000256" key="4">
    <source>
        <dbReference type="ARBA" id="ARBA00022475"/>
    </source>
</evidence>
<evidence type="ECO:0000256" key="9">
    <source>
        <dbReference type="RuleBase" id="RU363064"/>
    </source>
</evidence>
<evidence type="ECO:0000313" key="11">
    <source>
        <dbReference type="Proteomes" id="UP000298133"/>
    </source>
</evidence>
<keyword evidence="11" id="KW-1185">Reference proteome</keyword>
<comment type="subcellular location">
    <subcellularLocation>
        <location evidence="9">Cell inner membrane</location>
        <topology evidence="9">Multi-pass membrane protein</topology>
    </subcellularLocation>
    <subcellularLocation>
        <location evidence="1">Cell membrane</location>
        <topology evidence="1">Multi-pass membrane protein</topology>
    </subcellularLocation>
</comment>
<reference evidence="10 11" key="1">
    <citation type="submission" date="2019-03" db="EMBL/GenBank/DDBJ databases">
        <title>Draft genome of Gammaproteobacteria bacterium LSUCC0057, a member of the SAR92 clade.</title>
        <authorList>
            <person name="Lanclos V.C."/>
            <person name="Doiron C."/>
            <person name="Henson M.W."/>
            <person name="Thrash J.C."/>
        </authorList>
    </citation>
    <scope>NUCLEOTIDE SEQUENCE [LARGE SCALE GENOMIC DNA]</scope>
    <source>
        <strain evidence="10 11">LSUCC0057</strain>
    </source>
</reference>
<dbReference type="PANTHER" id="PTHR30330">
    <property type="entry name" value="AGSS FAMILY TRANSPORTER, SODIUM-ALANINE"/>
    <property type="match status" value="1"/>
</dbReference>
<evidence type="ECO:0000256" key="5">
    <source>
        <dbReference type="ARBA" id="ARBA00022692"/>
    </source>
</evidence>
<name>A0A4Y8UIM5_9GAMM</name>
<dbReference type="Pfam" id="PF01235">
    <property type="entry name" value="Na_Ala_symp"/>
    <property type="match status" value="1"/>
</dbReference>
<dbReference type="NCBIfam" id="TIGR00835">
    <property type="entry name" value="agcS"/>
    <property type="match status" value="1"/>
</dbReference>
<evidence type="ECO:0000256" key="6">
    <source>
        <dbReference type="ARBA" id="ARBA00022847"/>
    </source>
</evidence>
<feature type="transmembrane region" description="Helical" evidence="9">
    <location>
        <begin position="18"/>
        <end position="37"/>
    </location>
</feature>
<proteinExistence type="inferred from homology"/>
<keyword evidence="8 9" id="KW-0472">Membrane</keyword>
<feature type="transmembrane region" description="Helical" evidence="9">
    <location>
        <begin position="242"/>
        <end position="264"/>
    </location>
</feature>
<dbReference type="OrthoDB" id="9806926at2"/>
<dbReference type="Gene3D" id="1.20.1740.10">
    <property type="entry name" value="Amino acid/polyamine transporter I"/>
    <property type="match status" value="1"/>
</dbReference>
<feature type="transmembrane region" description="Helical" evidence="9">
    <location>
        <begin position="185"/>
        <end position="203"/>
    </location>
</feature>
<feature type="transmembrane region" description="Helical" evidence="9">
    <location>
        <begin position="301"/>
        <end position="320"/>
    </location>
</feature>
<feature type="transmembrane region" description="Helical" evidence="9">
    <location>
        <begin position="420"/>
        <end position="443"/>
    </location>
</feature>
<keyword evidence="5 9" id="KW-0812">Transmembrane</keyword>
<evidence type="ECO:0000256" key="3">
    <source>
        <dbReference type="ARBA" id="ARBA00022448"/>
    </source>
</evidence>
<feature type="transmembrane region" description="Helical" evidence="9">
    <location>
        <begin position="209"/>
        <end position="230"/>
    </location>
</feature>
<accession>A0A4Y8UIM5</accession>
<dbReference type="PROSITE" id="PS00873">
    <property type="entry name" value="NA_ALANINE_SYMP"/>
    <property type="match status" value="1"/>
</dbReference>
<feature type="transmembrane region" description="Helical" evidence="9">
    <location>
        <begin position="363"/>
        <end position="382"/>
    </location>
</feature>
<dbReference type="InterPro" id="IPR001463">
    <property type="entry name" value="Na/Ala_symport"/>
</dbReference>
<dbReference type="EMBL" id="SPIA01000002">
    <property type="protein sequence ID" value="TFH67664.1"/>
    <property type="molecule type" value="Genomic_DNA"/>
</dbReference>
<dbReference type="FunFam" id="1.20.1740.10:FF:000004">
    <property type="entry name" value="Sodium:alanine symporter family protein"/>
    <property type="match status" value="1"/>
</dbReference>
<evidence type="ECO:0000256" key="1">
    <source>
        <dbReference type="ARBA" id="ARBA00004651"/>
    </source>
</evidence>
<keyword evidence="7 9" id="KW-1133">Transmembrane helix</keyword>
<dbReference type="PANTHER" id="PTHR30330:SF7">
    <property type="entry name" value="SODIUM_PROTON-DEPENDENT ALANINE CARRIER PROTEIN YRBD-RELATED"/>
    <property type="match status" value="1"/>
</dbReference>
<keyword evidence="9" id="KW-0997">Cell inner membrane</keyword>
<dbReference type="AlphaFoldDB" id="A0A4Y8UIM5"/>
<evidence type="ECO:0000256" key="8">
    <source>
        <dbReference type="ARBA" id="ARBA00023136"/>
    </source>
</evidence>